<name>A0A930L3C0_9MICC</name>
<evidence type="ECO:0000313" key="1">
    <source>
        <dbReference type="EMBL" id="MBF1658149.1"/>
    </source>
</evidence>
<gene>
    <name evidence="1" type="ORF">HXO61_09515</name>
</gene>
<reference evidence="1" key="1">
    <citation type="submission" date="2020-04" db="EMBL/GenBank/DDBJ databases">
        <title>Deep metagenomics examines the oral microbiome during advanced dental caries in children, revealing novel taxa and co-occurrences with host molecules.</title>
        <authorList>
            <person name="Baker J.L."/>
            <person name="Morton J.T."/>
            <person name="Dinis M."/>
            <person name="Alvarez R."/>
            <person name="Tran N.C."/>
            <person name="Knight R."/>
            <person name="Edlund A."/>
        </authorList>
    </citation>
    <scope>NUCLEOTIDE SEQUENCE</scope>
    <source>
        <strain evidence="1">JCVI_39_bin.18</strain>
    </source>
</reference>
<proteinExistence type="predicted"/>
<sequence>MANISTASGYATFEADTREVVQQLTEAVKPMSENDSYPTDFRWDDDRWPNDEGTRVRVGFTGFGRWAYCENVQWMPGIVEAQNVPELERERWSVLWDFSDMESGCDFCSNCKILIEHPAGVLVGQSTLTVLEDEVYARSTEGHSLLRYPSLY</sequence>
<dbReference type="Proteomes" id="UP000770330">
    <property type="component" value="Unassembled WGS sequence"/>
</dbReference>
<dbReference type="AlphaFoldDB" id="A0A930L3C0"/>
<dbReference type="EMBL" id="JABZXO010000036">
    <property type="protein sequence ID" value="MBF1658149.1"/>
    <property type="molecule type" value="Genomic_DNA"/>
</dbReference>
<accession>A0A930L3C0</accession>
<dbReference type="RefSeq" id="WP_303945859.1">
    <property type="nucleotide sequence ID" value="NZ_JABZXO010000036.1"/>
</dbReference>
<organism evidence="1 2">
    <name type="scientific">Rothia mucilaginosa</name>
    <dbReference type="NCBI Taxonomy" id="43675"/>
    <lineage>
        <taxon>Bacteria</taxon>
        <taxon>Bacillati</taxon>
        <taxon>Actinomycetota</taxon>
        <taxon>Actinomycetes</taxon>
        <taxon>Micrococcales</taxon>
        <taxon>Micrococcaceae</taxon>
        <taxon>Rothia</taxon>
    </lineage>
</organism>
<evidence type="ECO:0000313" key="2">
    <source>
        <dbReference type="Proteomes" id="UP000770330"/>
    </source>
</evidence>
<comment type="caution">
    <text evidence="1">The sequence shown here is derived from an EMBL/GenBank/DDBJ whole genome shotgun (WGS) entry which is preliminary data.</text>
</comment>
<protein>
    <submittedName>
        <fullName evidence="1">Uncharacterized protein</fullName>
    </submittedName>
</protein>